<dbReference type="PANTHER" id="PTHR33643:SF1">
    <property type="entry name" value="UREASE ACCESSORY PROTEIN D"/>
    <property type="match status" value="1"/>
</dbReference>
<evidence type="ECO:0000256" key="2">
    <source>
        <dbReference type="ARBA" id="ARBA00023186"/>
    </source>
</evidence>
<comment type="subcellular location">
    <subcellularLocation>
        <location evidence="3">Cytoplasm</location>
    </subcellularLocation>
</comment>
<dbReference type="Pfam" id="PF01774">
    <property type="entry name" value="UreD"/>
    <property type="match status" value="1"/>
</dbReference>
<keyword evidence="3" id="KW-0963">Cytoplasm</keyword>
<keyword evidence="2 3" id="KW-0143">Chaperone</keyword>
<evidence type="ECO:0000313" key="4">
    <source>
        <dbReference type="EMBL" id="PJE35500.1"/>
    </source>
</evidence>
<dbReference type="InterPro" id="IPR002669">
    <property type="entry name" value="UreD"/>
</dbReference>
<accession>A0A2M8IY89</accession>
<comment type="function">
    <text evidence="3">Required for maturation of urease via the functional incorporation of the urease nickel metallocenter.</text>
</comment>
<dbReference type="OrthoDB" id="9798842at2"/>
<reference evidence="4 5" key="1">
    <citation type="journal article" date="2018" name="Int. J. Syst. Evol. Microbiol.">
        <title>Pseudooceanicola lipolyticus sp. nov., a marine alphaproteobacterium, reclassification of Oceanicola flagellatus as Pseudooceanicola flagellatus comb. nov. and emended description of the genus Pseudooceanicola.</title>
        <authorList>
            <person name="Huang M.-M."/>
            <person name="Guo L.-L."/>
            <person name="Wu Y.-H."/>
            <person name="Lai Q.-L."/>
            <person name="Shao Z.-Z."/>
            <person name="Wang C.-S."/>
            <person name="Wu M."/>
            <person name="Xu X.-W."/>
        </authorList>
    </citation>
    <scope>NUCLEOTIDE SEQUENCE [LARGE SCALE GENOMIC DNA]</scope>
    <source>
        <strain evidence="4 5">157</strain>
    </source>
</reference>
<dbReference type="GO" id="GO:0016151">
    <property type="term" value="F:nickel cation binding"/>
    <property type="evidence" value="ECO:0007669"/>
    <property type="project" value="UniProtKB-UniRule"/>
</dbReference>
<comment type="similarity">
    <text evidence="1 3">Belongs to the UreD family.</text>
</comment>
<dbReference type="EMBL" id="PGTB01000088">
    <property type="protein sequence ID" value="PJE35500.1"/>
    <property type="molecule type" value="Genomic_DNA"/>
</dbReference>
<evidence type="ECO:0000256" key="3">
    <source>
        <dbReference type="HAMAP-Rule" id="MF_01384"/>
    </source>
</evidence>
<evidence type="ECO:0000256" key="1">
    <source>
        <dbReference type="ARBA" id="ARBA00007177"/>
    </source>
</evidence>
<comment type="caution">
    <text evidence="4">The sequence shown here is derived from an EMBL/GenBank/DDBJ whole genome shotgun (WGS) entry which is preliminary data.</text>
</comment>
<evidence type="ECO:0000313" key="5">
    <source>
        <dbReference type="Proteomes" id="UP000231553"/>
    </source>
</evidence>
<dbReference type="Proteomes" id="UP000231553">
    <property type="component" value="Unassembled WGS sequence"/>
</dbReference>
<dbReference type="GO" id="GO:0005737">
    <property type="term" value="C:cytoplasm"/>
    <property type="evidence" value="ECO:0007669"/>
    <property type="project" value="UniProtKB-SubCell"/>
</dbReference>
<dbReference type="PANTHER" id="PTHR33643">
    <property type="entry name" value="UREASE ACCESSORY PROTEIN D"/>
    <property type="match status" value="1"/>
</dbReference>
<comment type="subunit">
    <text evidence="3">UreD, UreF and UreG form a complex that acts as a GTP-hydrolysis-dependent molecular chaperone, activating the urease apoprotein by helping to assemble the nickel containing metallocenter of UreC. The UreE protein probably delivers the nickel.</text>
</comment>
<organism evidence="4 5">
    <name type="scientific">Pseudooceanicola lipolyticus</name>
    <dbReference type="NCBI Taxonomy" id="2029104"/>
    <lineage>
        <taxon>Bacteria</taxon>
        <taxon>Pseudomonadati</taxon>
        <taxon>Pseudomonadota</taxon>
        <taxon>Alphaproteobacteria</taxon>
        <taxon>Rhodobacterales</taxon>
        <taxon>Paracoccaceae</taxon>
        <taxon>Pseudooceanicola</taxon>
    </lineage>
</organism>
<protein>
    <recommendedName>
        <fullName evidence="3">Urease accessory protein UreD</fullName>
    </recommendedName>
</protein>
<keyword evidence="3" id="KW-0996">Nickel insertion</keyword>
<keyword evidence="5" id="KW-1185">Reference proteome</keyword>
<dbReference type="AlphaFoldDB" id="A0A2M8IY89"/>
<dbReference type="HAMAP" id="MF_01384">
    <property type="entry name" value="UreD"/>
    <property type="match status" value="1"/>
</dbReference>
<proteinExistence type="inferred from homology"/>
<name>A0A2M8IY89_9RHOB</name>
<gene>
    <name evidence="3" type="primary">ureD</name>
    <name evidence="4" type="ORF">CVM52_16840</name>
</gene>
<sequence>MAETRTVLSGLYQSGASKILLPRTSESALTAVLLNTAGGVTGGDRFTLSARAEAGSHLTLTTQAAERIYRAQPGEVGKVTTQLVAEPGASLHWLPQETILFDNCALRRRLQAELAPDASLLLVEPVVFGRMAMGEAVTHGLFRDRIEIRRDGQLVFADATRMEGAISEQLDLPAVAAGHRAMASLVYVGADAERHLDPLRQILPECGGASLIRPGVLFARLLAPDSYLLRRSLIPMIDAIRRAPLPKTWTL</sequence>